<evidence type="ECO:0000313" key="2">
    <source>
        <dbReference type="Proteomes" id="UP000295662"/>
    </source>
</evidence>
<gene>
    <name evidence="1" type="ORF">EI77_04738</name>
</gene>
<dbReference type="AlphaFoldDB" id="A0A4R7RL71"/>
<dbReference type="Proteomes" id="UP000295662">
    <property type="component" value="Unassembled WGS sequence"/>
</dbReference>
<comment type="caution">
    <text evidence="1">The sequence shown here is derived from an EMBL/GenBank/DDBJ whole genome shotgun (WGS) entry which is preliminary data.</text>
</comment>
<dbReference type="EMBL" id="SOCA01000024">
    <property type="protein sequence ID" value="TDU62100.1"/>
    <property type="molecule type" value="Genomic_DNA"/>
</dbReference>
<keyword evidence="2" id="KW-1185">Reference proteome</keyword>
<protein>
    <submittedName>
        <fullName evidence="1">Uncharacterized protein</fullName>
    </submittedName>
</protein>
<organism evidence="1 2">
    <name type="scientific">Prosthecobacter fusiformis</name>
    <dbReference type="NCBI Taxonomy" id="48464"/>
    <lineage>
        <taxon>Bacteria</taxon>
        <taxon>Pseudomonadati</taxon>
        <taxon>Verrucomicrobiota</taxon>
        <taxon>Verrucomicrobiia</taxon>
        <taxon>Verrucomicrobiales</taxon>
        <taxon>Verrucomicrobiaceae</taxon>
        <taxon>Prosthecobacter</taxon>
    </lineage>
</organism>
<sequence length="133" mass="15217">MKILMHYKVFPNGLMKEAVVIDSDHSQSQAYDNVLGGFLWGASERPEYWHEFLAVINKVKLQGGTEEETISYNDWYVTIHPNRIDIDYAADDQTVATFPIDHVQNAVEGWIRFLQMPEAESSKLIIELSTIDA</sequence>
<name>A0A4R7RL71_9BACT</name>
<proteinExistence type="predicted"/>
<evidence type="ECO:0000313" key="1">
    <source>
        <dbReference type="EMBL" id="TDU62100.1"/>
    </source>
</evidence>
<reference evidence="1 2" key="1">
    <citation type="submission" date="2019-03" db="EMBL/GenBank/DDBJ databases">
        <title>Genomic Encyclopedia of Archaeal and Bacterial Type Strains, Phase II (KMG-II): from individual species to whole genera.</title>
        <authorList>
            <person name="Goeker M."/>
        </authorList>
    </citation>
    <scope>NUCLEOTIDE SEQUENCE [LARGE SCALE GENOMIC DNA]</scope>
    <source>
        <strain evidence="1 2">ATCC 25309</strain>
    </source>
</reference>
<accession>A0A4R7RL71</accession>